<keyword evidence="2" id="KW-0378">Hydrolase</keyword>
<keyword evidence="2" id="KW-0540">Nuclease</keyword>
<reference evidence="3" key="1">
    <citation type="journal article" date="2019" name="Int. J. Syst. Evol. Microbiol.">
        <title>The Global Catalogue of Microorganisms (GCM) 10K type strain sequencing project: providing services to taxonomists for standard genome sequencing and annotation.</title>
        <authorList>
            <consortium name="The Broad Institute Genomics Platform"/>
            <consortium name="The Broad Institute Genome Sequencing Center for Infectious Disease"/>
            <person name="Wu L."/>
            <person name="Ma J."/>
        </authorList>
    </citation>
    <scope>NUCLEOTIDE SEQUENCE [LARGE SCALE GENOMIC DNA]</scope>
    <source>
        <strain evidence="3">CGMCC 1.3685</strain>
    </source>
</reference>
<organism evidence="2 3">
    <name type="scientific">Glutamicibacter ardleyensis</name>
    <dbReference type="NCBI Taxonomy" id="225894"/>
    <lineage>
        <taxon>Bacteria</taxon>
        <taxon>Bacillati</taxon>
        <taxon>Actinomycetota</taxon>
        <taxon>Actinomycetes</taxon>
        <taxon>Micrococcales</taxon>
        <taxon>Micrococcaceae</taxon>
        <taxon>Glutamicibacter</taxon>
    </lineage>
</organism>
<comment type="caution">
    <text evidence="2">The sequence shown here is derived from an EMBL/GenBank/DDBJ whole genome shotgun (WGS) entry which is preliminary data.</text>
</comment>
<keyword evidence="2" id="KW-0255">Endonuclease</keyword>
<dbReference type="GO" id="GO:0004519">
    <property type="term" value="F:endonuclease activity"/>
    <property type="evidence" value="ECO:0007669"/>
    <property type="project" value="UniProtKB-KW"/>
</dbReference>
<accession>A0ABQ2DJB4</accession>
<evidence type="ECO:0000313" key="3">
    <source>
        <dbReference type="Proteomes" id="UP000606115"/>
    </source>
</evidence>
<dbReference type="RefSeq" id="WP_188685124.1">
    <property type="nucleotide sequence ID" value="NZ_BMKX01000003.1"/>
</dbReference>
<name>A0ABQ2DJB4_9MICC</name>
<protein>
    <submittedName>
        <fullName evidence="2">HNH endonuclease</fullName>
    </submittedName>
</protein>
<feature type="region of interest" description="Disordered" evidence="1">
    <location>
        <begin position="1"/>
        <end position="24"/>
    </location>
</feature>
<dbReference type="Proteomes" id="UP000606115">
    <property type="component" value="Unassembled WGS sequence"/>
</dbReference>
<evidence type="ECO:0000313" key="2">
    <source>
        <dbReference type="EMBL" id="GGJ59204.1"/>
    </source>
</evidence>
<gene>
    <name evidence="2" type="ORF">GCM10007173_17460</name>
</gene>
<evidence type="ECO:0000256" key="1">
    <source>
        <dbReference type="SAM" id="MobiDB-lite"/>
    </source>
</evidence>
<keyword evidence="3" id="KW-1185">Reference proteome</keyword>
<dbReference type="GeneID" id="303304114"/>
<sequence length="476" mass="53816">MYEDGCDDRDNFENEAPKWPPDNGLHEGCEALVGKVNDNLGQLIAHGGRSAYSAALNELERTKASFCAAQIKMAYLFEKEVVRDHEERGVFIDESERGAASAVAMSRRQPPTGARSYMKSCRILVEDMPNLLLALDLGDLSERQIFAATSPLQEVNAEHRREFDQLFRTHPEMFEGLGVKAIGDTVRKFTERFESTTKAFQAEDEASKRYSRFRKSGNCVMLSAKLPLAEGTALCKSIKQRVNELRRSGDPRTKDQLMADMLICSQIEGFPPKLPLFVDIKLIMTDKSLLMGDREPANLPGYGIIPSQYARELVAGAQIRVNDYFHEYPEHDDLALRIFTFPEIQRLYTAPGNQDLIAMDSKAREFPDAMKEFIKIRDVHCRTPYCDGIIENVDHVMQHYLGGPTNVKNADGRCQWCNLAKEQPGWFEIVVHEQPHSMRINPGDGAIYQSLAPPATGVVRDVIPPILPYGYRWQRE</sequence>
<dbReference type="EMBL" id="BMKX01000003">
    <property type="protein sequence ID" value="GGJ59204.1"/>
    <property type="molecule type" value="Genomic_DNA"/>
</dbReference>
<proteinExistence type="predicted"/>